<proteinExistence type="predicted"/>
<dbReference type="EMBL" id="JAXBLV010000215">
    <property type="protein sequence ID" value="MDY3562512.1"/>
    <property type="molecule type" value="Genomic_DNA"/>
</dbReference>
<dbReference type="Proteomes" id="UP001272242">
    <property type="component" value="Unassembled WGS sequence"/>
</dbReference>
<evidence type="ECO:0000313" key="2">
    <source>
        <dbReference type="EMBL" id="MDY3562512.1"/>
    </source>
</evidence>
<keyword evidence="3" id="KW-1185">Reference proteome</keyword>
<gene>
    <name evidence="2" type="ORF">R5W23_003978</name>
</gene>
<feature type="chain" id="PRO_5046079795" evidence="1">
    <location>
        <begin position="25"/>
        <end position="145"/>
    </location>
</feature>
<dbReference type="Gene3D" id="2.60.40.1120">
    <property type="entry name" value="Carboxypeptidase-like, regulatory domain"/>
    <property type="match status" value="1"/>
</dbReference>
<sequence length="145" mass="15419">MRRYPGRRYSWSMLVGLCAVAGCAPDDVPIPITGAVTFDGQPVGEGVVQFVDEKTGRGAEVRLGADGRYSAELHKGTYNVLVSPPYIEENTGGLPSTKYKKVNNIPNKYHSTATSGLSATVGPDQKVHDFALQRNGPSAPTGPKS</sequence>
<name>A0ABU5F6W0_9BACT</name>
<reference evidence="3" key="1">
    <citation type="journal article" date="2023" name="Mar. Drugs">
        <title>Gemmata algarum, a Novel Planctomycete Isolated from an Algal Mat, Displays Antimicrobial Activity.</title>
        <authorList>
            <person name="Kumar G."/>
            <person name="Kallscheuer N."/>
            <person name="Kashif M."/>
            <person name="Ahamad S."/>
            <person name="Jagadeeshwari U."/>
            <person name="Pannikurungottu S."/>
            <person name="Haufschild T."/>
            <person name="Kabuu M."/>
            <person name="Sasikala C."/>
            <person name="Jogler C."/>
            <person name="Ramana C."/>
        </authorList>
    </citation>
    <scope>NUCLEOTIDE SEQUENCE [LARGE SCALE GENOMIC DNA]</scope>
    <source>
        <strain evidence="3">JC673</strain>
    </source>
</reference>
<dbReference type="RefSeq" id="WP_320688832.1">
    <property type="nucleotide sequence ID" value="NZ_JAXBLV010000215.1"/>
</dbReference>
<protein>
    <submittedName>
        <fullName evidence="2">Carboxypeptidase-like regulatory domain-containing protein</fullName>
    </submittedName>
</protein>
<feature type="signal peptide" evidence="1">
    <location>
        <begin position="1"/>
        <end position="24"/>
    </location>
</feature>
<keyword evidence="1" id="KW-0732">Signal</keyword>
<accession>A0ABU5F6W0</accession>
<evidence type="ECO:0000313" key="3">
    <source>
        <dbReference type="Proteomes" id="UP001272242"/>
    </source>
</evidence>
<evidence type="ECO:0000256" key="1">
    <source>
        <dbReference type="SAM" id="SignalP"/>
    </source>
</evidence>
<dbReference type="SUPFAM" id="SSF49464">
    <property type="entry name" value="Carboxypeptidase regulatory domain-like"/>
    <property type="match status" value="1"/>
</dbReference>
<dbReference type="PROSITE" id="PS51257">
    <property type="entry name" value="PROKAR_LIPOPROTEIN"/>
    <property type="match status" value="1"/>
</dbReference>
<comment type="caution">
    <text evidence="2">The sequence shown here is derived from an EMBL/GenBank/DDBJ whole genome shotgun (WGS) entry which is preliminary data.</text>
</comment>
<dbReference type="InterPro" id="IPR008969">
    <property type="entry name" value="CarboxyPept-like_regulatory"/>
</dbReference>
<organism evidence="2 3">
    <name type="scientific">Gemmata algarum</name>
    <dbReference type="NCBI Taxonomy" id="2975278"/>
    <lineage>
        <taxon>Bacteria</taxon>
        <taxon>Pseudomonadati</taxon>
        <taxon>Planctomycetota</taxon>
        <taxon>Planctomycetia</taxon>
        <taxon>Gemmatales</taxon>
        <taxon>Gemmataceae</taxon>
        <taxon>Gemmata</taxon>
    </lineage>
</organism>